<gene>
    <name evidence="3" type="ORF">KDK_75890</name>
</gene>
<dbReference type="SUPFAM" id="SSF54106">
    <property type="entry name" value="LysM domain"/>
    <property type="match status" value="1"/>
</dbReference>
<dbReference type="Pfam" id="PF01476">
    <property type="entry name" value="LysM"/>
    <property type="match status" value="1"/>
</dbReference>
<feature type="domain" description="LysM" evidence="2">
    <location>
        <begin position="44"/>
        <end position="88"/>
    </location>
</feature>
<protein>
    <recommendedName>
        <fullName evidence="2">LysM domain-containing protein</fullName>
    </recommendedName>
</protein>
<organism evidence="3 4">
    <name type="scientific">Dictyobacter kobayashii</name>
    <dbReference type="NCBI Taxonomy" id="2014872"/>
    <lineage>
        <taxon>Bacteria</taxon>
        <taxon>Bacillati</taxon>
        <taxon>Chloroflexota</taxon>
        <taxon>Ktedonobacteria</taxon>
        <taxon>Ktedonobacterales</taxon>
        <taxon>Dictyobacteraceae</taxon>
        <taxon>Dictyobacter</taxon>
    </lineage>
</organism>
<keyword evidence="4" id="KW-1185">Reference proteome</keyword>
<reference evidence="4" key="1">
    <citation type="submission" date="2018-12" db="EMBL/GenBank/DDBJ databases">
        <title>Tengunoibacter tsumagoiensis gen. nov., sp. nov., Dictyobacter kobayashii sp. nov., D. alpinus sp. nov., and D. joshuensis sp. nov. and description of Dictyobacteraceae fam. nov. within the order Ktedonobacterales isolated from Tengu-no-mugimeshi.</title>
        <authorList>
            <person name="Wang C.M."/>
            <person name="Zheng Y."/>
            <person name="Sakai Y."/>
            <person name="Toyoda A."/>
            <person name="Minakuchi Y."/>
            <person name="Abe K."/>
            <person name="Yokota A."/>
            <person name="Yabe S."/>
        </authorList>
    </citation>
    <scope>NUCLEOTIDE SEQUENCE [LARGE SCALE GENOMIC DNA]</scope>
    <source>
        <strain evidence="4">Uno11</strain>
    </source>
</reference>
<dbReference type="PROSITE" id="PS51782">
    <property type="entry name" value="LYSM"/>
    <property type="match status" value="1"/>
</dbReference>
<evidence type="ECO:0000313" key="4">
    <source>
        <dbReference type="Proteomes" id="UP000287188"/>
    </source>
</evidence>
<dbReference type="EMBL" id="BIFS01000002">
    <property type="protein sequence ID" value="GCE23789.1"/>
    <property type="molecule type" value="Genomic_DNA"/>
</dbReference>
<dbReference type="InterPro" id="IPR023346">
    <property type="entry name" value="Lysozyme-like_dom_sf"/>
</dbReference>
<evidence type="ECO:0000259" key="2">
    <source>
        <dbReference type="PROSITE" id="PS51782"/>
    </source>
</evidence>
<dbReference type="AlphaFoldDB" id="A0A402AXJ4"/>
<feature type="signal peptide" evidence="1">
    <location>
        <begin position="1"/>
        <end position="23"/>
    </location>
</feature>
<sequence>MGTLSILGATLGVSLAAPNMAYAAPATAHTATTHTAQAVTSCTNSYKVVAGDTLSQIAKRYTASWLTLASINSITNPNLIFINQKICVDNATAARTASKKAPVAPAAPTPAPVVPTPAPAVPTPAPVVPTPVPAAPPAAAPAPAVAASSDINGMIDEIFGSYAAGAKHIAACESGMNPGATNAYSIGGSHAAGLFQILYPSTWGTTSQAGMSPYDARANIIAAHDIFVRDGYSWREWTCQ</sequence>
<dbReference type="Gene3D" id="1.10.530.10">
    <property type="match status" value="1"/>
</dbReference>
<name>A0A402AXJ4_9CHLR</name>
<dbReference type="InterPro" id="IPR036779">
    <property type="entry name" value="LysM_dom_sf"/>
</dbReference>
<dbReference type="InterPro" id="IPR018392">
    <property type="entry name" value="LysM"/>
</dbReference>
<accession>A0A402AXJ4</accession>
<dbReference type="SUPFAM" id="SSF53955">
    <property type="entry name" value="Lysozyme-like"/>
    <property type="match status" value="1"/>
</dbReference>
<proteinExistence type="predicted"/>
<evidence type="ECO:0000256" key="1">
    <source>
        <dbReference type="SAM" id="SignalP"/>
    </source>
</evidence>
<comment type="caution">
    <text evidence="3">The sequence shown here is derived from an EMBL/GenBank/DDBJ whole genome shotgun (WGS) entry which is preliminary data.</text>
</comment>
<evidence type="ECO:0000313" key="3">
    <source>
        <dbReference type="EMBL" id="GCE23789.1"/>
    </source>
</evidence>
<dbReference type="Proteomes" id="UP000287188">
    <property type="component" value="Unassembled WGS sequence"/>
</dbReference>
<dbReference type="SMART" id="SM00257">
    <property type="entry name" value="LysM"/>
    <property type="match status" value="1"/>
</dbReference>
<dbReference type="Gene3D" id="3.10.350.10">
    <property type="entry name" value="LysM domain"/>
    <property type="match status" value="1"/>
</dbReference>
<feature type="chain" id="PRO_5019020533" description="LysM domain-containing protein" evidence="1">
    <location>
        <begin position="24"/>
        <end position="240"/>
    </location>
</feature>
<dbReference type="CDD" id="cd00118">
    <property type="entry name" value="LysM"/>
    <property type="match status" value="1"/>
</dbReference>
<keyword evidence="1" id="KW-0732">Signal</keyword>